<evidence type="ECO:0008006" key="4">
    <source>
        <dbReference type="Google" id="ProtNLM"/>
    </source>
</evidence>
<feature type="transmembrane region" description="Helical" evidence="1">
    <location>
        <begin position="100"/>
        <end position="119"/>
    </location>
</feature>
<proteinExistence type="predicted"/>
<name>A0ABN2C1D8_9ACTN</name>
<protein>
    <recommendedName>
        <fullName evidence="4">Integral membrane protein</fullName>
    </recommendedName>
</protein>
<dbReference type="EMBL" id="BAAANC010000003">
    <property type="protein sequence ID" value="GAA1549706.1"/>
    <property type="molecule type" value="Genomic_DNA"/>
</dbReference>
<feature type="transmembrane region" description="Helical" evidence="1">
    <location>
        <begin position="39"/>
        <end position="63"/>
    </location>
</feature>
<evidence type="ECO:0000256" key="1">
    <source>
        <dbReference type="SAM" id="Phobius"/>
    </source>
</evidence>
<reference evidence="2 3" key="1">
    <citation type="journal article" date="2019" name="Int. J. Syst. Evol. Microbiol.">
        <title>The Global Catalogue of Microorganisms (GCM) 10K type strain sequencing project: providing services to taxonomists for standard genome sequencing and annotation.</title>
        <authorList>
            <consortium name="The Broad Institute Genomics Platform"/>
            <consortium name="The Broad Institute Genome Sequencing Center for Infectious Disease"/>
            <person name="Wu L."/>
            <person name="Ma J."/>
        </authorList>
    </citation>
    <scope>NUCLEOTIDE SEQUENCE [LARGE SCALE GENOMIC DNA]</scope>
    <source>
        <strain evidence="2 3">JCM 14303</strain>
    </source>
</reference>
<organism evidence="2 3">
    <name type="scientific">Kribbella lupini</name>
    <dbReference type="NCBI Taxonomy" id="291602"/>
    <lineage>
        <taxon>Bacteria</taxon>
        <taxon>Bacillati</taxon>
        <taxon>Actinomycetota</taxon>
        <taxon>Actinomycetes</taxon>
        <taxon>Propionibacteriales</taxon>
        <taxon>Kribbellaceae</taxon>
        <taxon>Kribbella</taxon>
    </lineage>
</organism>
<keyword evidence="1" id="KW-0472">Membrane</keyword>
<accession>A0ABN2C1D8</accession>
<dbReference type="Proteomes" id="UP001500363">
    <property type="component" value="Unassembled WGS sequence"/>
</dbReference>
<keyword evidence="3" id="KW-1185">Reference proteome</keyword>
<feature type="transmembrane region" description="Helical" evidence="1">
    <location>
        <begin position="70"/>
        <end position="88"/>
    </location>
</feature>
<sequence>MTQWLWPANQAGILVTAAVAIAQPILIESVPAGPDDDPHGYILIFSLVSTVGVLAIAVVAHALLLERMKAGMATALGAAACCAAVAYLGEGLLPGSSHLILIAIELLPAALAILGLYVAQPPPPKPALADPQYPTESP</sequence>
<keyword evidence="1" id="KW-1133">Transmembrane helix</keyword>
<comment type="caution">
    <text evidence="2">The sequence shown here is derived from an EMBL/GenBank/DDBJ whole genome shotgun (WGS) entry which is preliminary data.</text>
</comment>
<gene>
    <name evidence="2" type="ORF">GCM10009741_62360</name>
</gene>
<evidence type="ECO:0000313" key="2">
    <source>
        <dbReference type="EMBL" id="GAA1549706.1"/>
    </source>
</evidence>
<evidence type="ECO:0000313" key="3">
    <source>
        <dbReference type="Proteomes" id="UP001500363"/>
    </source>
</evidence>
<dbReference type="RefSeq" id="WP_344180589.1">
    <property type="nucleotide sequence ID" value="NZ_BAAANC010000003.1"/>
</dbReference>
<keyword evidence="1" id="KW-0812">Transmembrane</keyword>